<dbReference type="SMART" id="SM00968">
    <property type="entry name" value="SMC_hinge"/>
    <property type="match status" value="1"/>
</dbReference>
<dbReference type="Gene3D" id="3.30.70.1620">
    <property type="match status" value="1"/>
</dbReference>
<evidence type="ECO:0000256" key="10">
    <source>
        <dbReference type="SAM" id="MobiDB-lite"/>
    </source>
</evidence>
<keyword evidence="5 9" id="KW-0175">Coiled coil</keyword>
<comment type="caution">
    <text evidence="12">The sequence shown here is derived from an EMBL/GenBank/DDBJ whole genome shotgun (WGS) entry which is preliminary data.</text>
</comment>
<dbReference type="PANTHER" id="PTHR18937:SF172">
    <property type="entry name" value="STRUCTURAL MAINTENANCE OF CHROMOSOMES PROTEIN"/>
    <property type="match status" value="1"/>
</dbReference>
<dbReference type="InterPro" id="IPR010935">
    <property type="entry name" value="SMC_hinge"/>
</dbReference>
<dbReference type="SUPFAM" id="SSF75553">
    <property type="entry name" value="Smc hinge domain"/>
    <property type="match status" value="1"/>
</dbReference>
<feature type="compositionally biased region" description="Basic and acidic residues" evidence="10">
    <location>
        <begin position="1469"/>
        <end position="1478"/>
    </location>
</feature>
<evidence type="ECO:0000256" key="6">
    <source>
        <dbReference type="ARBA" id="ARBA00023067"/>
    </source>
</evidence>
<dbReference type="EMBL" id="JAVFWL010000003">
    <property type="protein sequence ID" value="KAK6745195.1"/>
    <property type="molecule type" value="Genomic_DNA"/>
</dbReference>
<evidence type="ECO:0000259" key="11">
    <source>
        <dbReference type="SMART" id="SM00968"/>
    </source>
</evidence>
<dbReference type="Proteomes" id="UP001303046">
    <property type="component" value="Unassembled WGS sequence"/>
</dbReference>
<evidence type="ECO:0000256" key="2">
    <source>
        <dbReference type="ARBA" id="ARBA00006005"/>
    </source>
</evidence>
<feature type="region of interest" description="Disordered" evidence="10">
    <location>
        <begin position="1467"/>
        <end position="1543"/>
    </location>
</feature>
<keyword evidence="6" id="KW-0226">DNA condensation</keyword>
<dbReference type="Gene3D" id="1.20.1060.20">
    <property type="match status" value="1"/>
</dbReference>
<comment type="subcellular location">
    <subcellularLocation>
        <location evidence="1 8">Nucleus</location>
    </subcellularLocation>
</comment>
<name>A0ABR1D4P8_NECAM</name>
<dbReference type="Gene3D" id="1.10.287.1490">
    <property type="match status" value="1"/>
</dbReference>
<feature type="coiled-coil region" evidence="9">
    <location>
        <begin position="629"/>
        <end position="670"/>
    </location>
</feature>
<dbReference type="InterPro" id="IPR027417">
    <property type="entry name" value="P-loop_NTPase"/>
</dbReference>
<keyword evidence="13" id="KW-1185">Reference proteome</keyword>
<feature type="coiled-coil region" evidence="9">
    <location>
        <begin position="1280"/>
        <end position="1310"/>
    </location>
</feature>
<dbReference type="PANTHER" id="PTHR18937">
    <property type="entry name" value="STRUCTURAL MAINTENANCE OF CHROMOSOMES SMC FAMILY MEMBER"/>
    <property type="match status" value="1"/>
</dbReference>
<evidence type="ECO:0000256" key="3">
    <source>
        <dbReference type="ARBA" id="ARBA00022741"/>
    </source>
</evidence>
<dbReference type="Pfam" id="PF06470">
    <property type="entry name" value="SMC_hinge"/>
    <property type="match status" value="1"/>
</dbReference>
<sequence length="1543" mass="175739">MLKLSCEDVDFSCDDRTTCKLRRAETHFCPYVLVRVAVGRCAIWLFSYHAGPVYESAQRPVGTNVYLKHGQSDQPYDNETELKDESWPVCNLDLLILMARKKRVGSSDDDSDFSSDEEKKKKKPAKKRLPSPSKTPPAPKRKQAKLTTPARAGAASRKGQEQKDADSSSEEENEFVENYENEDLLRMVIPPRPQPCMKPDGSGARLVIREIVCTNFKSYFGTQRIGPFHKNFTAIIGPNGSGKSNVIDSLLFVFGYKASKIRSKKLSVLIHSSRGHDDINSCTVEVFFEQIIDKDGHFEVVQGSEFSVSRTAYKNNNSVYAWNGKTMSIKEIAGRLRGFGIDLIHNRFLILQGEVEQIAMMRPKGENAHEEGMLEYLEDIIGSSRFRIPIERLSAKVNTLKEQRTNALQRVRVAERDKSALEGPVREMIMYLKAENHAVLLRNQLFHIKLFKILEEIDEIQPLRDEAFGKKKAVDRALKEVLDAREADNDRLEAAQRNQAKICAEEKAARDEINALERAAKARTNTMKRNVTEIARVGDEIEKEKQKLEELKGVPAKATARLEVLKASIAELNELERDNIKKADDNRDKFDRKAGPEKAERARLEEEMGVLVLKEVDAKNKIHIAKEALKNMTHEETKLRKRLADFQNNLTTWKEELEKKTTEMDELKVSLPKVQEDLAQARASLPLIKEKEDRLMEEVNVLRAKVSEDKQLVSSGIAGTERQKALGKAKAEGLLKGLIGRLGDLGTIDKKYDAAISTTTAALDSYVVETTNDGHEAIDYLVKRNLGRTNFIILDKTNEFKDSIDTKKKFPAPRLFDLIDIPDPRLRKVFYSTVFDTLVVDTLKEATELSRKDRSLRIVTLLGQVIDSSGTVSGGGAPKYGLMGNKEKGQAEKAMRDAQSRLPAMTKELDEKSEKLAETSASCRQMEQRIFALSNETNRLRAQFNSCDNEILKLTERIAHMEKQVVYVSEQLEKNLADEAEVAAKKAEIEAATAEREECAKEVAAAKAKVDVVAAKVKSIFHEFVQKYLDEADTAKKRRQEIEEQAVKERVSIDLNEHNMEKVQNRIKFLEKQLADKKAKEQKLAEEEENLPKLVNQAKATQAELKEKLEELEEFIKNTRQRREDFNRDELKFLKEVKQCTDDLNEKDACLKGLRIETEKLRKQMDALTLHQTQEFDIIPKKTKRFDIDDPMDDSFFADLSLVDRPQEKKDKKGDKKKGADEAIEFLESPDGTVPKLTREEVAKLDREHIKFTLTNIEQKQLSSRTDINMHVISDYRVKLAKLETERAVLDAARETMEEHMAVLDNMRRDRLAEFMDGFERIGLGLKEMYQMITLGGDASLDLKDSMDPFTQGIQFMVRPPKKSWKQIENLSGGEKTLASLSLVFALHHYRPTPLYVMDEIDAALDFRNVSIIAHYVKDRTKNAQFVIISLRNNMFELGDRLIGIYKTFDRSQNVVIDPPQVKSVQAECARRDQEVLTKESSASDEEIDDDDMDDLFPPTVKDSHRRRSRAFSRGDNKENRLSRISQRTRLPSIAEDRETDAS</sequence>
<dbReference type="SUPFAM" id="SSF52540">
    <property type="entry name" value="P-loop containing nucleoside triphosphate hydrolases"/>
    <property type="match status" value="1"/>
</dbReference>
<comment type="similarity">
    <text evidence="2">Belongs to the SMC family. SMC4 subfamily.</text>
</comment>
<gene>
    <name evidence="12" type="primary">Necator_chrIII.g12501</name>
    <name evidence="12" type="ORF">RB195_011735</name>
</gene>
<keyword evidence="3" id="KW-0547">Nucleotide-binding</keyword>
<accession>A0ABR1D4P8</accession>
<keyword evidence="4" id="KW-0067">ATP-binding</keyword>
<feature type="coiled-coil region" evidence="9">
    <location>
        <begin position="390"/>
        <end position="417"/>
    </location>
</feature>
<feature type="region of interest" description="Disordered" evidence="10">
    <location>
        <begin position="105"/>
        <end position="175"/>
    </location>
</feature>
<organism evidence="12 13">
    <name type="scientific">Necator americanus</name>
    <name type="common">Human hookworm</name>
    <dbReference type="NCBI Taxonomy" id="51031"/>
    <lineage>
        <taxon>Eukaryota</taxon>
        <taxon>Metazoa</taxon>
        <taxon>Ecdysozoa</taxon>
        <taxon>Nematoda</taxon>
        <taxon>Chromadorea</taxon>
        <taxon>Rhabditida</taxon>
        <taxon>Rhabditina</taxon>
        <taxon>Rhabditomorpha</taxon>
        <taxon>Strongyloidea</taxon>
        <taxon>Ancylostomatidae</taxon>
        <taxon>Bunostominae</taxon>
        <taxon>Necator</taxon>
    </lineage>
</organism>
<evidence type="ECO:0000313" key="12">
    <source>
        <dbReference type="EMBL" id="KAK6745195.1"/>
    </source>
</evidence>
<dbReference type="InterPro" id="IPR024704">
    <property type="entry name" value="SMC"/>
</dbReference>
<reference evidence="12 13" key="1">
    <citation type="submission" date="2023-08" db="EMBL/GenBank/DDBJ databases">
        <title>A Necator americanus chromosomal reference genome.</title>
        <authorList>
            <person name="Ilik V."/>
            <person name="Petrzelkova K.J."/>
            <person name="Pardy F."/>
            <person name="Fuh T."/>
            <person name="Niatou-Singa F.S."/>
            <person name="Gouil Q."/>
            <person name="Baker L."/>
            <person name="Ritchie M.E."/>
            <person name="Jex A.R."/>
            <person name="Gazzola D."/>
            <person name="Li H."/>
            <person name="Toshio Fujiwara R."/>
            <person name="Zhan B."/>
            <person name="Aroian R.V."/>
            <person name="Pafco B."/>
            <person name="Schwarz E.M."/>
        </authorList>
    </citation>
    <scope>NUCLEOTIDE SEQUENCE [LARGE SCALE GENOMIC DNA]</scope>
    <source>
        <strain evidence="12 13">Aroian</strain>
        <tissue evidence="12">Whole animal</tissue>
    </source>
</reference>
<keyword evidence="7 8" id="KW-0539">Nucleus</keyword>
<feature type="compositionally biased region" description="Basic and acidic residues" evidence="10">
    <location>
        <begin position="1513"/>
        <end position="1522"/>
    </location>
</feature>
<feature type="compositionally biased region" description="Basic residues" evidence="10">
    <location>
        <begin position="120"/>
        <end position="129"/>
    </location>
</feature>
<dbReference type="PIRSF" id="PIRSF005719">
    <property type="entry name" value="SMC"/>
    <property type="match status" value="1"/>
</dbReference>
<feature type="compositionally biased region" description="Acidic residues" evidence="10">
    <location>
        <begin position="1483"/>
        <end position="1495"/>
    </location>
</feature>
<evidence type="ECO:0000256" key="8">
    <source>
        <dbReference type="PIRNR" id="PIRNR005719"/>
    </source>
</evidence>
<proteinExistence type="inferred from homology"/>
<evidence type="ECO:0000313" key="13">
    <source>
        <dbReference type="Proteomes" id="UP001303046"/>
    </source>
</evidence>
<evidence type="ECO:0000256" key="7">
    <source>
        <dbReference type="ARBA" id="ARBA00023242"/>
    </source>
</evidence>
<dbReference type="Gene3D" id="3.40.50.300">
    <property type="entry name" value="P-loop containing nucleotide triphosphate hydrolases"/>
    <property type="match status" value="2"/>
</dbReference>
<feature type="coiled-coil region" evidence="9">
    <location>
        <begin position="977"/>
        <end position="1171"/>
    </location>
</feature>
<evidence type="ECO:0000256" key="9">
    <source>
        <dbReference type="SAM" id="Coils"/>
    </source>
</evidence>
<evidence type="ECO:0000256" key="4">
    <source>
        <dbReference type="ARBA" id="ARBA00022840"/>
    </source>
</evidence>
<dbReference type="Pfam" id="PF02463">
    <property type="entry name" value="SMC_N"/>
    <property type="match status" value="2"/>
</dbReference>
<evidence type="ECO:0000256" key="5">
    <source>
        <dbReference type="ARBA" id="ARBA00023054"/>
    </source>
</evidence>
<feature type="coiled-coil region" evidence="9">
    <location>
        <begin position="895"/>
        <end position="943"/>
    </location>
</feature>
<evidence type="ECO:0000256" key="1">
    <source>
        <dbReference type="ARBA" id="ARBA00004123"/>
    </source>
</evidence>
<feature type="domain" description="SMC hinge" evidence="11">
    <location>
        <begin position="736"/>
        <end position="850"/>
    </location>
</feature>
<dbReference type="InterPro" id="IPR036277">
    <property type="entry name" value="SMC_hinge_sf"/>
</dbReference>
<protein>
    <recommendedName>
        <fullName evidence="8">Structural maintenance of chromosomes protein</fullName>
    </recommendedName>
</protein>
<dbReference type="InterPro" id="IPR003395">
    <property type="entry name" value="RecF/RecN/SMC_N"/>
</dbReference>